<dbReference type="InterPro" id="IPR019683">
    <property type="entry name" value="SirA"/>
</dbReference>
<protein>
    <submittedName>
        <fullName evidence="1">Uncharacterized protein DUF2522</fullName>
    </submittedName>
</protein>
<proteinExistence type="predicted"/>
<dbReference type="Proteomes" id="UP000247150">
    <property type="component" value="Unassembled WGS sequence"/>
</dbReference>
<evidence type="ECO:0000313" key="1">
    <source>
        <dbReference type="EMBL" id="PWW20188.1"/>
    </source>
</evidence>
<accession>A0A2V2ZJW2</accession>
<evidence type="ECO:0000313" key="2">
    <source>
        <dbReference type="Proteomes" id="UP000247150"/>
    </source>
</evidence>
<comment type="caution">
    <text evidence="1">The sequence shown here is derived from an EMBL/GenBank/DDBJ whole genome shotgun (WGS) entry which is preliminary data.</text>
</comment>
<dbReference type="Gene3D" id="3.30.310.250">
    <property type="entry name" value="Sporulation inhibitor of replication protein SirA"/>
    <property type="match status" value="1"/>
</dbReference>
<sequence>MRAYQLYLIEDEFASHYFGRERMFFQLFEEFEHSSGEMKSILLKQIDFVTKSIPGLRLHQYIHQQLQRKKDFFIEKSAYYIEMNKKSKAKLEVFDRCLVLEAAGSYEAETLFFEVLRKSESSFLAVDLQHKRYGWLKPIKERKFV</sequence>
<dbReference type="Pfam" id="PF10747">
    <property type="entry name" value="SirA"/>
    <property type="match status" value="1"/>
</dbReference>
<dbReference type="OrthoDB" id="2736584at2"/>
<dbReference type="RefSeq" id="WP_110067088.1">
    <property type="nucleotide sequence ID" value="NZ_QGTW01000016.1"/>
</dbReference>
<dbReference type="InterPro" id="IPR038449">
    <property type="entry name" value="SirA_sf"/>
</dbReference>
<gene>
    <name evidence="1" type="ORF">DFO73_1162</name>
</gene>
<reference evidence="1 2" key="1">
    <citation type="submission" date="2018-05" db="EMBL/GenBank/DDBJ databases">
        <title>Freshwater and sediment microbial communities from various areas in North America, analyzing microbe dynamics in response to fracking.</title>
        <authorList>
            <person name="Lamendella R."/>
        </authorList>
    </citation>
    <scope>NUCLEOTIDE SEQUENCE [LARGE SCALE GENOMIC DNA]</scope>
    <source>
        <strain evidence="1 2">15_TX</strain>
    </source>
</reference>
<dbReference type="EMBL" id="QGTW01000016">
    <property type="protein sequence ID" value="PWW20188.1"/>
    <property type="molecule type" value="Genomic_DNA"/>
</dbReference>
<name>A0A2V2ZJW2_9BACI</name>
<dbReference type="AlphaFoldDB" id="A0A2V2ZJW2"/>
<organism evidence="1 2">
    <name type="scientific">Cytobacillus oceanisediminis</name>
    <dbReference type="NCBI Taxonomy" id="665099"/>
    <lineage>
        <taxon>Bacteria</taxon>
        <taxon>Bacillati</taxon>
        <taxon>Bacillota</taxon>
        <taxon>Bacilli</taxon>
        <taxon>Bacillales</taxon>
        <taxon>Bacillaceae</taxon>
        <taxon>Cytobacillus</taxon>
    </lineage>
</organism>